<accession>Q115X7</accession>
<dbReference type="InterPro" id="IPR027805">
    <property type="entry name" value="Transposase_HTH_dom"/>
</dbReference>
<dbReference type="AlphaFoldDB" id="Q115X7"/>
<evidence type="ECO:0000313" key="2">
    <source>
        <dbReference type="EMBL" id="ABG50697.1"/>
    </source>
</evidence>
<gene>
    <name evidence="2" type="ordered locus">Tery_1395</name>
</gene>
<feature type="domain" description="Transposase Helix-turn-helix" evidence="1">
    <location>
        <begin position="32"/>
        <end position="70"/>
    </location>
</feature>
<reference evidence="2" key="1">
    <citation type="submission" date="2006-06" db="EMBL/GenBank/DDBJ databases">
        <title>Complete sequence of Trichodesmium erythraeum IMS101.</title>
        <authorList>
            <consortium name="US DOE Joint Genome Institute"/>
            <person name="Copeland A."/>
            <person name="Lucas S."/>
            <person name="Lapidus A."/>
            <person name="Barry K."/>
            <person name="Detter J.C."/>
            <person name="Glavina del Rio T."/>
            <person name="Hammon N."/>
            <person name="Israni S."/>
            <person name="Dalin E."/>
            <person name="Tice H."/>
            <person name="Pitluck S."/>
            <person name="Kiss H."/>
            <person name="Munk A.C."/>
            <person name="Brettin T."/>
            <person name="Bruce D."/>
            <person name="Han C."/>
            <person name="Tapia R."/>
            <person name="Gilna P."/>
            <person name="Schmutz J."/>
            <person name="Larimer F."/>
            <person name="Land M."/>
            <person name="Hauser L."/>
            <person name="Kyrpides N."/>
            <person name="Kim E."/>
            <person name="Richardson P."/>
        </authorList>
    </citation>
    <scope>NUCLEOTIDE SEQUENCE [LARGE SCALE GENOMIC DNA]</scope>
    <source>
        <strain evidence="2">IMS101</strain>
    </source>
</reference>
<evidence type="ECO:0000259" key="1">
    <source>
        <dbReference type="Pfam" id="PF13613"/>
    </source>
</evidence>
<dbReference type="EMBL" id="CP000393">
    <property type="protein sequence ID" value="ABG50697.1"/>
    <property type="molecule type" value="Genomic_DNA"/>
</dbReference>
<name>Q115X7_TRIEI</name>
<dbReference type="OrthoDB" id="465276at2"/>
<protein>
    <recommendedName>
        <fullName evidence="1">Transposase Helix-turn-helix domain-containing protein</fullName>
    </recommendedName>
</protein>
<dbReference type="HOGENOM" id="CLU_189269_0_0_3"/>
<proteinExistence type="predicted"/>
<organism evidence="2">
    <name type="scientific">Trichodesmium erythraeum (strain IMS101)</name>
    <dbReference type="NCBI Taxonomy" id="203124"/>
    <lineage>
        <taxon>Bacteria</taxon>
        <taxon>Bacillati</taxon>
        <taxon>Cyanobacteriota</taxon>
        <taxon>Cyanophyceae</taxon>
        <taxon>Oscillatoriophycideae</taxon>
        <taxon>Oscillatoriales</taxon>
        <taxon>Microcoleaceae</taxon>
        <taxon>Trichodesmium</taxon>
    </lineage>
</organism>
<dbReference type="KEGG" id="ter:Tery_1395"/>
<sequence length="89" mass="10535">MNPSWKSFHQIYEQTLLEKPRQRSVGGGLLARLRTSKDKLFYILFYFKCYPTFDLAGILFDIDRSQAHHWAYIRNSLGRKKGAARRLNQ</sequence>
<dbReference type="Pfam" id="PF13613">
    <property type="entry name" value="HTH_Tnp_4"/>
    <property type="match status" value="1"/>
</dbReference>